<evidence type="ECO:0000256" key="7">
    <source>
        <dbReference type="SAM" id="Phobius"/>
    </source>
</evidence>
<evidence type="ECO:0000256" key="3">
    <source>
        <dbReference type="ARBA" id="ARBA00022955"/>
    </source>
</evidence>
<dbReference type="GO" id="GO:0005811">
    <property type="term" value="C:lipid droplet"/>
    <property type="evidence" value="ECO:0007669"/>
    <property type="project" value="TreeGrafter"/>
</dbReference>
<keyword evidence="3" id="KW-0752">Steroid biosynthesis</keyword>
<keyword evidence="7" id="KW-0472">Membrane</keyword>
<evidence type="ECO:0000256" key="1">
    <source>
        <dbReference type="ARBA" id="ARBA00022516"/>
    </source>
</evidence>
<gene>
    <name evidence="9" type="ORF">AZE42_02993</name>
</gene>
<dbReference type="Pfam" id="PF00724">
    <property type="entry name" value="Oxidored_FMN"/>
    <property type="match status" value="1"/>
</dbReference>
<accession>A0A1J8PGQ9</accession>
<evidence type="ECO:0000259" key="8">
    <source>
        <dbReference type="Pfam" id="PF00724"/>
    </source>
</evidence>
<dbReference type="SUPFAM" id="SSF51395">
    <property type="entry name" value="FMN-linked oxidoreductases"/>
    <property type="match status" value="1"/>
</dbReference>
<dbReference type="InterPro" id="IPR001155">
    <property type="entry name" value="OxRdtase_FMN_N"/>
</dbReference>
<dbReference type="EMBL" id="LVVM01006558">
    <property type="protein sequence ID" value="OJA07775.1"/>
    <property type="molecule type" value="Genomic_DNA"/>
</dbReference>
<keyword evidence="1" id="KW-0444">Lipid biosynthesis</keyword>
<evidence type="ECO:0000256" key="5">
    <source>
        <dbReference type="ARBA" id="ARBA00023098"/>
    </source>
</evidence>
<dbReference type="SUPFAM" id="SSF51735">
    <property type="entry name" value="NAD(P)-binding Rossmann-fold domains"/>
    <property type="match status" value="1"/>
</dbReference>
<evidence type="ECO:0000256" key="2">
    <source>
        <dbReference type="ARBA" id="ARBA00022857"/>
    </source>
</evidence>
<keyword evidence="4" id="KW-0560">Oxidoreductase</keyword>
<keyword evidence="7" id="KW-1133">Transmembrane helix</keyword>
<keyword evidence="2" id="KW-0521">NADP</keyword>
<evidence type="ECO:0000256" key="6">
    <source>
        <dbReference type="ARBA" id="ARBA00023593"/>
    </source>
</evidence>
<dbReference type="OrthoDB" id="9989144at2759"/>
<dbReference type="GO" id="GO:0000253">
    <property type="term" value="F:3-beta-hydroxysteroid 3-dehydrogenase (NADP+) activity"/>
    <property type="evidence" value="ECO:0007669"/>
    <property type="project" value="TreeGrafter"/>
</dbReference>
<dbReference type="PANTHER" id="PTHR43647">
    <property type="entry name" value="DEHYDROGENASE"/>
    <property type="match status" value="1"/>
</dbReference>
<keyword evidence="7" id="KW-0812">Transmembrane</keyword>
<feature type="domain" description="NADH:flavin oxidoreductase/NADH oxidase N-terminal" evidence="8">
    <location>
        <begin position="397"/>
        <end position="732"/>
    </location>
</feature>
<proteinExistence type="inferred from homology"/>
<keyword evidence="10" id="KW-1185">Reference proteome</keyword>
<keyword evidence="5" id="KW-0443">Lipid metabolism</keyword>
<dbReference type="CDD" id="cd02933">
    <property type="entry name" value="OYE_like_FMN"/>
    <property type="match status" value="1"/>
</dbReference>
<dbReference type="InterPro" id="IPR013785">
    <property type="entry name" value="Aldolase_TIM"/>
</dbReference>
<dbReference type="Gene3D" id="3.40.50.720">
    <property type="entry name" value="NAD(P)-binding Rossmann-like Domain"/>
    <property type="match status" value="1"/>
</dbReference>
<dbReference type="Proteomes" id="UP000183567">
    <property type="component" value="Unassembled WGS sequence"/>
</dbReference>
<reference evidence="9 10" key="1">
    <citation type="submission" date="2016-03" db="EMBL/GenBank/DDBJ databases">
        <title>Comparative genomics of the ectomycorrhizal sister species Rhizopogon vinicolor and Rhizopogon vesiculosus (Basidiomycota: Boletales) reveals a divergence of the mating type B locus.</title>
        <authorList>
            <person name="Mujic A.B."/>
            <person name="Kuo A."/>
            <person name="Tritt A."/>
            <person name="Lipzen A."/>
            <person name="Chen C."/>
            <person name="Johnson J."/>
            <person name="Sharma A."/>
            <person name="Barry K."/>
            <person name="Grigoriev I.V."/>
            <person name="Spatafora J.W."/>
        </authorList>
    </citation>
    <scope>NUCLEOTIDE SEQUENCE [LARGE SCALE GENOMIC DNA]</scope>
    <source>
        <strain evidence="9 10">AM-OR11-056</strain>
    </source>
</reference>
<dbReference type="AlphaFoldDB" id="A0A1J8PGQ9"/>
<dbReference type="Gene3D" id="3.20.20.70">
    <property type="entry name" value="Aldolase class I"/>
    <property type="match status" value="1"/>
</dbReference>
<sequence length="765" mass="84886">MSSPSSWPVIVVTGANSGVGFGICHRLLLQVTSKSPTDAQPHYDFHLKQKIDDEVSFNGLTLILACRSRQRGEAARDKLYRLVDERVRQLETLPGYDGHAGTFRAQLTIAVHTVDLASIQSVFKFADEVTKTYPYISHLICNAGVASFVSINWFLAIKELVTDWVRAVTAPVYYTQEVGQLSQDGLGWVWQCNVFGHYVLFRVLKSHLAKYKTSTGARVIWMSSHEATPIFYDPADWQLTKSAHSYESSKFQMDSIAHQLDQASLREGSDGFPIRHLTVLPGVAGTNIASALLGTLSSIGMFLAFYIARFLGSPYHLITAFKASVSAVHLSLVPLAFLPTVSPQELDGLDLRAPVEVGVRYVSQCDRWGKERVGTMKLTRSKEQDKQTHDLLENCPFTLRNRIIMSALTRSRSVPTNVPNDLNIEYYVQRARGGAGLITSEGTLICQQGTEWQNAPGIWNQDQIDAWKRITDAVHAEGGLIFSQLWHLGRVSHPDAPEQKASGMPVYAPSAIAARGGQFRFLPGQPGYVTPVAVDDPRILIDMYKQAGINAKEAGFDGVELHCAGGHLVHQFLDSTSNKRTDAYGGSIENRTRFGLEILKELVSIWGSKRVAIRLGPTGGYNDMGMPLQENIDTYQYFISQADVLDLGYICLLRYVPAMDPIFDGKLRSTQHDVVKTYRPCIKKSPFFLNSGLTPEEANRLIAAKDIDAAVFGTLWIGHPDLAKRIEHGVPLDAKLDPTTFYGWGPQISYEQQKKGYTDYPAARL</sequence>
<name>A0A1J8PGQ9_9AGAM</name>
<evidence type="ECO:0000313" key="9">
    <source>
        <dbReference type="EMBL" id="OJA07775.1"/>
    </source>
</evidence>
<dbReference type="PANTHER" id="PTHR43647:SF1">
    <property type="entry name" value="3-KETO-STEROID REDUCTASE ERG27"/>
    <property type="match status" value="1"/>
</dbReference>
<comment type="caution">
    <text evidence="9">The sequence shown here is derived from an EMBL/GenBank/DDBJ whole genome shotgun (WGS) entry which is preliminary data.</text>
</comment>
<dbReference type="GO" id="GO:0010181">
    <property type="term" value="F:FMN binding"/>
    <property type="evidence" value="ECO:0007669"/>
    <property type="project" value="InterPro"/>
</dbReference>
<protein>
    <recommendedName>
        <fullName evidence="8">NADH:flavin oxidoreductase/NADH oxidase N-terminal domain-containing protein</fullName>
    </recommendedName>
</protein>
<dbReference type="GO" id="GO:0006694">
    <property type="term" value="P:steroid biosynthetic process"/>
    <property type="evidence" value="ECO:0007669"/>
    <property type="project" value="UniProtKB-KW"/>
</dbReference>
<evidence type="ECO:0000313" key="10">
    <source>
        <dbReference type="Proteomes" id="UP000183567"/>
    </source>
</evidence>
<dbReference type="GO" id="GO:0005789">
    <property type="term" value="C:endoplasmic reticulum membrane"/>
    <property type="evidence" value="ECO:0007669"/>
    <property type="project" value="TreeGrafter"/>
</dbReference>
<evidence type="ECO:0000256" key="4">
    <source>
        <dbReference type="ARBA" id="ARBA00023002"/>
    </source>
</evidence>
<organism evidence="9 10">
    <name type="scientific">Rhizopogon vesiculosus</name>
    <dbReference type="NCBI Taxonomy" id="180088"/>
    <lineage>
        <taxon>Eukaryota</taxon>
        <taxon>Fungi</taxon>
        <taxon>Dikarya</taxon>
        <taxon>Basidiomycota</taxon>
        <taxon>Agaricomycotina</taxon>
        <taxon>Agaricomycetes</taxon>
        <taxon>Agaricomycetidae</taxon>
        <taxon>Boletales</taxon>
        <taxon>Suillineae</taxon>
        <taxon>Rhizopogonaceae</taxon>
        <taxon>Rhizopogon</taxon>
    </lineage>
</organism>
<dbReference type="InterPro" id="IPR036291">
    <property type="entry name" value="NAD(P)-bd_dom_sf"/>
</dbReference>
<comment type="similarity">
    <text evidence="6">Belongs to the short-chain dehydrogenases/reductases (SDR) family. ERG27 subfamily.</text>
</comment>
<dbReference type="InterPro" id="IPR051593">
    <property type="entry name" value="Ergosterol_Biosynth_ERG27"/>
</dbReference>
<dbReference type="STRING" id="180088.A0A1J8PGQ9"/>
<dbReference type="GO" id="GO:0005741">
    <property type="term" value="C:mitochondrial outer membrane"/>
    <property type="evidence" value="ECO:0007669"/>
    <property type="project" value="TreeGrafter"/>
</dbReference>
<feature type="transmembrane region" description="Helical" evidence="7">
    <location>
        <begin position="288"/>
        <end position="308"/>
    </location>
</feature>